<dbReference type="PANTHER" id="PTHR47545">
    <property type="entry name" value="MULTIFUNCTIONAL CCA PROTEIN"/>
    <property type="match status" value="1"/>
</dbReference>
<dbReference type="PROSITE" id="PS51831">
    <property type="entry name" value="HD"/>
    <property type="match status" value="1"/>
</dbReference>
<sequence length="418" mass="46376">MTEIDSIAQKIASEGGRLYLVGGAVRDKWMGRVATDEDYCVTGLTAQEFERLFPESFLAGMAFAVFRMPVGDSMAEFALARTERKVSRGHTGFEVFSSPEVTIEQDLLRRDLTINAMAIDVLSQTTLDPYGGLADIEQQVVRAVSRAFSEDPLRVYRAARFAAQLGFEIEANTLQMMRDLKGELETLSAERVFGELKRALGTKRPSLFFRWLLRAGVLPVHFAEIAALAGVEQPTKWHPEGDAFEHTMQVLDAAAALTSREEVRFSALVHDVGKALTPRNKWPAHHGHESAGVPLVRKLCERLKLPSQWTQAALFATEQHMKIHILDRMKSSKVVDLLMDANRNPLGVEGFSMIGMADDRGRNNPRAQSPNAEALPAYWGVIQSITGKSLAIDAQGKAFGDALRKARAAALNRWRKME</sequence>
<keyword evidence="5" id="KW-0548">Nucleotidyltransferase</keyword>
<dbReference type="EMBL" id="JBDXSU010000033">
    <property type="protein sequence ID" value="MFB5192980.1"/>
    <property type="molecule type" value="Genomic_DNA"/>
</dbReference>
<evidence type="ECO:0000256" key="1">
    <source>
        <dbReference type="ARBA" id="ARBA00001946"/>
    </source>
</evidence>
<evidence type="ECO:0000256" key="4">
    <source>
        <dbReference type="ARBA" id="ARBA00022694"/>
    </source>
</evidence>
<protein>
    <submittedName>
        <fullName evidence="14">HD domain-containing protein</fullName>
    </submittedName>
</protein>
<dbReference type="Pfam" id="PF01966">
    <property type="entry name" value="HD"/>
    <property type="match status" value="1"/>
</dbReference>
<keyword evidence="9" id="KW-0067">ATP-binding</keyword>
<dbReference type="InterPro" id="IPR032828">
    <property type="entry name" value="PolyA_RNA-bd"/>
</dbReference>
<dbReference type="Pfam" id="PF01743">
    <property type="entry name" value="PolyA_pol"/>
    <property type="match status" value="1"/>
</dbReference>
<dbReference type="SUPFAM" id="SSF81891">
    <property type="entry name" value="Poly A polymerase C-terminal region-like"/>
    <property type="match status" value="1"/>
</dbReference>
<dbReference type="PIRSF" id="PIRSF000813">
    <property type="entry name" value="CCA_bact"/>
    <property type="match status" value="1"/>
</dbReference>
<evidence type="ECO:0000256" key="3">
    <source>
        <dbReference type="ARBA" id="ARBA00022679"/>
    </source>
</evidence>
<dbReference type="CDD" id="cd00077">
    <property type="entry name" value="HDc"/>
    <property type="match status" value="1"/>
</dbReference>
<evidence type="ECO:0000313" key="15">
    <source>
        <dbReference type="Proteomes" id="UP001579974"/>
    </source>
</evidence>
<evidence type="ECO:0000256" key="6">
    <source>
        <dbReference type="ARBA" id="ARBA00022723"/>
    </source>
</evidence>
<keyword evidence="2" id="KW-0533">Nickel</keyword>
<evidence type="ECO:0000256" key="2">
    <source>
        <dbReference type="ARBA" id="ARBA00022596"/>
    </source>
</evidence>
<dbReference type="InterPro" id="IPR003607">
    <property type="entry name" value="HD/PDEase_dom"/>
</dbReference>
<comment type="caution">
    <text evidence="14">The sequence shown here is derived from an EMBL/GenBank/DDBJ whole genome shotgun (WGS) entry which is preliminary data.</text>
</comment>
<dbReference type="PANTHER" id="PTHR47545:SF1">
    <property type="entry name" value="MULTIFUNCTIONAL CCA PROTEIN"/>
    <property type="match status" value="1"/>
</dbReference>
<evidence type="ECO:0000313" key="14">
    <source>
        <dbReference type="EMBL" id="MFB5192980.1"/>
    </source>
</evidence>
<dbReference type="SUPFAM" id="SSF81301">
    <property type="entry name" value="Nucleotidyltransferase"/>
    <property type="match status" value="1"/>
</dbReference>
<keyword evidence="10" id="KW-0460">Magnesium</keyword>
<evidence type="ECO:0000256" key="12">
    <source>
        <dbReference type="RuleBase" id="RU003953"/>
    </source>
</evidence>
<dbReference type="Gene3D" id="3.30.460.10">
    <property type="entry name" value="Beta Polymerase, domain 2"/>
    <property type="match status" value="1"/>
</dbReference>
<evidence type="ECO:0000256" key="10">
    <source>
        <dbReference type="ARBA" id="ARBA00022842"/>
    </source>
</evidence>
<keyword evidence="6" id="KW-0479">Metal-binding</keyword>
<keyword evidence="15" id="KW-1185">Reference proteome</keyword>
<dbReference type="InterPro" id="IPR002646">
    <property type="entry name" value="PolA_pol_head_dom"/>
</dbReference>
<evidence type="ECO:0000256" key="8">
    <source>
        <dbReference type="ARBA" id="ARBA00022800"/>
    </source>
</evidence>
<dbReference type="Gene3D" id="1.10.3090.10">
    <property type="entry name" value="cca-adding enzyme, domain 2"/>
    <property type="match status" value="1"/>
</dbReference>
<evidence type="ECO:0000256" key="9">
    <source>
        <dbReference type="ARBA" id="ARBA00022840"/>
    </source>
</evidence>
<accession>A0ABV5AL39</accession>
<organism evidence="14 15">
    <name type="scientific">Alicyclobacillus fastidiosus</name>
    <dbReference type="NCBI Taxonomy" id="392011"/>
    <lineage>
        <taxon>Bacteria</taxon>
        <taxon>Bacillati</taxon>
        <taxon>Bacillota</taxon>
        <taxon>Bacilli</taxon>
        <taxon>Bacillales</taxon>
        <taxon>Alicyclobacillaceae</taxon>
        <taxon>Alicyclobacillus</taxon>
    </lineage>
</organism>
<dbReference type="InterPro" id="IPR050124">
    <property type="entry name" value="tRNA_CCA-adding_enzyme"/>
</dbReference>
<evidence type="ECO:0000256" key="7">
    <source>
        <dbReference type="ARBA" id="ARBA00022741"/>
    </source>
</evidence>
<reference evidence="14 15" key="1">
    <citation type="journal article" date="2024" name="Int. J. Mol. Sci.">
        <title>Exploration of Alicyclobacillus spp. Genome in Search of Antibiotic Resistance.</title>
        <authorList>
            <person name="Bucka-Kolendo J."/>
            <person name="Kiousi D.E."/>
            <person name="Dekowska A."/>
            <person name="Mikolajczuk-Szczyrba A."/>
            <person name="Karadedos D.M."/>
            <person name="Michael P."/>
            <person name="Galanis A."/>
            <person name="Sokolowska B."/>
        </authorList>
    </citation>
    <scope>NUCLEOTIDE SEQUENCE [LARGE SCALE GENOMIC DNA]</scope>
    <source>
        <strain evidence="14 15">KKP 3000</strain>
    </source>
</reference>
<evidence type="ECO:0000259" key="13">
    <source>
        <dbReference type="PROSITE" id="PS51831"/>
    </source>
</evidence>
<dbReference type="RefSeq" id="WP_275473838.1">
    <property type="nucleotide sequence ID" value="NZ_CP162940.1"/>
</dbReference>
<keyword evidence="11 12" id="KW-0694">RNA-binding</keyword>
<dbReference type="InterPro" id="IPR043519">
    <property type="entry name" value="NT_sf"/>
</dbReference>
<keyword evidence="4" id="KW-0819">tRNA processing</keyword>
<dbReference type="Proteomes" id="UP001579974">
    <property type="component" value="Unassembled WGS sequence"/>
</dbReference>
<evidence type="ECO:0000256" key="5">
    <source>
        <dbReference type="ARBA" id="ARBA00022695"/>
    </source>
</evidence>
<comment type="cofactor">
    <cofactor evidence="1">
        <name>Mg(2+)</name>
        <dbReference type="ChEBI" id="CHEBI:18420"/>
    </cofactor>
</comment>
<keyword evidence="3 12" id="KW-0808">Transferase</keyword>
<comment type="similarity">
    <text evidence="12">Belongs to the tRNA nucleotidyltransferase/poly(A) polymerase family.</text>
</comment>
<name>A0ABV5AL39_9BACL</name>
<proteinExistence type="inferred from homology"/>
<evidence type="ECO:0000256" key="11">
    <source>
        <dbReference type="ARBA" id="ARBA00022884"/>
    </source>
</evidence>
<feature type="domain" description="HD" evidence="13">
    <location>
        <begin position="243"/>
        <end position="347"/>
    </location>
</feature>
<dbReference type="Pfam" id="PF12627">
    <property type="entry name" value="PolyA_pol_RNAbd"/>
    <property type="match status" value="1"/>
</dbReference>
<dbReference type="CDD" id="cd05398">
    <property type="entry name" value="NT_ClassII-CCAase"/>
    <property type="match status" value="1"/>
</dbReference>
<gene>
    <name evidence="14" type="ORF">KKP3000_002575</name>
</gene>
<dbReference type="InterPro" id="IPR006674">
    <property type="entry name" value="HD_domain"/>
</dbReference>
<dbReference type="InterPro" id="IPR012006">
    <property type="entry name" value="CCA_bact"/>
</dbReference>
<keyword evidence="8" id="KW-0692">RNA repair</keyword>
<keyword evidence="7" id="KW-0547">Nucleotide-binding</keyword>